<evidence type="ECO:0008006" key="3">
    <source>
        <dbReference type="Google" id="ProtNLM"/>
    </source>
</evidence>
<dbReference type="EMBL" id="BMQM01000027">
    <property type="protein sequence ID" value="GGR68049.1"/>
    <property type="molecule type" value="Genomic_DNA"/>
</dbReference>
<sequence>MTCYGISGTEVFMEGDYSFSDASDRSLSSYVKDEATTPSVEEVMRWVTLDEFSNRKSLSLPEVKIMAASGKLGETKIDDSGVEYILWHREEKRPEPEDHPPLGMGVYVVRQELQIQKSITISFSDKDSAAEAKLSLVALLKKLGPPENVYRSAVEELNKSCFVMIWTQFEIFLGGYVDEIFKRHPEKMMSDRRFRDLTINFQALLVATNGLSSIDKLREYLVDRILSDARSQSRSIASIIDTLKSIVKFTDDPYRAQYICRGVKREVKRSYLDDLRIMRNSIVHSDGADLGSLSGELFEIDENKLIITDEIYHESVLVIRSFAASLNKSIVNGKYRL</sequence>
<keyword evidence="2" id="KW-1185">Reference proteome</keyword>
<reference evidence="2" key="1">
    <citation type="journal article" date="2019" name="Int. J. Syst. Evol. Microbiol.">
        <title>The Global Catalogue of Microorganisms (GCM) 10K type strain sequencing project: providing services to taxonomists for standard genome sequencing and annotation.</title>
        <authorList>
            <consortium name="The Broad Institute Genomics Platform"/>
            <consortium name="The Broad Institute Genome Sequencing Center for Infectious Disease"/>
            <person name="Wu L."/>
            <person name="Ma J."/>
        </authorList>
    </citation>
    <scope>NUCLEOTIDE SEQUENCE [LARGE SCALE GENOMIC DNA]</scope>
    <source>
        <strain evidence="2">JCM 31404</strain>
    </source>
</reference>
<organism evidence="1 2">
    <name type="scientific">Deinococcus seoulensis</name>
    <dbReference type="NCBI Taxonomy" id="1837379"/>
    <lineage>
        <taxon>Bacteria</taxon>
        <taxon>Thermotogati</taxon>
        <taxon>Deinococcota</taxon>
        <taxon>Deinococci</taxon>
        <taxon>Deinococcales</taxon>
        <taxon>Deinococcaceae</taxon>
        <taxon>Deinococcus</taxon>
    </lineage>
</organism>
<gene>
    <name evidence="1" type="ORF">GCM10008959_32660</name>
</gene>
<evidence type="ECO:0000313" key="2">
    <source>
        <dbReference type="Proteomes" id="UP000634308"/>
    </source>
</evidence>
<accession>A0ABQ2RUR1</accession>
<comment type="caution">
    <text evidence="1">The sequence shown here is derived from an EMBL/GenBank/DDBJ whole genome shotgun (WGS) entry which is preliminary data.</text>
</comment>
<protein>
    <recommendedName>
        <fullName evidence="3">Apea-like HEPN domain-containing protein</fullName>
    </recommendedName>
</protein>
<name>A0ABQ2RUR1_9DEIO</name>
<dbReference type="Proteomes" id="UP000634308">
    <property type="component" value="Unassembled WGS sequence"/>
</dbReference>
<proteinExistence type="predicted"/>
<evidence type="ECO:0000313" key="1">
    <source>
        <dbReference type="EMBL" id="GGR68049.1"/>
    </source>
</evidence>